<feature type="compositionally biased region" description="Low complexity" evidence="1">
    <location>
        <begin position="613"/>
        <end position="630"/>
    </location>
</feature>
<evidence type="ECO:0000313" key="2">
    <source>
        <dbReference type="EMBL" id="KAK0669035.1"/>
    </source>
</evidence>
<feature type="compositionally biased region" description="Polar residues" evidence="1">
    <location>
        <begin position="131"/>
        <end position="140"/>
    </location>
</feature>
<dbReference type="EMBL" id="JAULSY010000047">
    <property type="protein sequence ID" value="KAK0669035.1"/>
    <property type="molecule type" value="Genomic_DNA"/>
</dbReference>
<feature type="compositionally biased region" description="Polar residues" evidence="1">
    <location>
        <begin position="595"/>
        <end position="606"/>
    </location>
</feature>
<reference evidence="2" key="1">
    <citation type="submission" date="2023-06" db="EMBL/GenBank/DDBJ databases">
        <title>Genome-scale phylogeny and comparative genomics of the fungal order Sordariales.</title>
        <authorList>
            <consortium name="Lawrence Berkeley National Laboratory"/>
            <person name="Hensen N."/>
            <person name="Bonometti L."/>
            <person name="Westerberg I."/>
            <person name="Brannstrom I.O."/>
            <person name="Guillou S."/>
            <person name="Cros-Aarteil S."/>
            <person name="Calhoun S."/>
            <person name="Haridas S."/>
            <person name="Kuo A."/>
            <person name="Mondo S."/>
            <person name="Pangilinan J."/>
            <person name="Riley R."/>
            <person name="Labutti K."/>
            <person name="Andreopoulos B."/>
            <person name="Lipzen A."/>
            <person name="Chen C."/>
            <person name="Yanf M."/>
            <person name="Daum C."/>
            <person name="Ng V."/>
            <person name="Clum A."/>
            <person name="Steindorff A."/>
            <person name="Ohm R."/>
            <person name="Martin F."/>
            <person name="Silar P."/>
            <person name="Natvig D."/>
            <person name="Lalanne C."/>
            <person name="Gautier V."/>
            <person name="Ament-Velasquez S.L."/>
            <person name="Kruys A."/>
            <person name="Hutchinson M.I."/>
            <person name="Powell A.J."/>
            <person name="Barry K."/>
            <person name="Miller A.N."/>
            <person name="Grigoriev I.V."/>
            <person name="Debuchy R."/>
            <person name="Gladieux P."/>
            <person name="Thoren M.H."/>
            <person name="Johannesson H."/>
        </authorList>
    </citation>
    <scope>NUCLEOTIDE SEQUENCE</scope>
    <source>
        <strain evidence="2">CBS 307.81</strain>
    </source>
</reference>
<keyword evidence="3" id="KW-1185">Reference proteome</keyword>
<feature type="region of interest" description="Disordered" evidence="1">
    <location>
        <begin position="441"/>
        <end position="495"/>
    </location>
</feature>
<dbReference type="Proteomes" id="UP001174997">
    <property type="component" value="Unassembled WGS sequence"/>
</dbReference>
<evidence type="ECO:0000313" key="3">
    <source>
        <dbReference type="Proteomes" id="UP001174997"/>
    </source>
</evidence>
<gene>
    <name evidence="2" type="ORF">QBC41DRAFT_392264</name>
</gene>
<proteinExistence type="predicted"/>
<sequence>MTACSIIDCESGASSVMSLADFSRYLEGESDWTIPVMPKWARSPARETSGNIDKDIKTMVNTRALSLYDDAATARFTLDRLRRAAQQLSPPRFDDECKRQRKEILLKKAAGVKSRAHRAVDTTKASTIVTATKNTSSSAPPMSEPDSQRCKLSEPNAEPQPHISDVDSACNDSTLPEAACSEIQPRDAETASKTIATEEQNIAHQEVLVLREVPIRHMLRKFGKVVEDVQYAIRRNGKVFWWYKNGPSYVPLTLQEFIQFEAVYQAEHFPYHGEYYLAQMYGASASQGHDYLMPLYPDNWEMTEEKRGIVWAEWARYYHRTATNEEMRQQANERAHCEASLLWGPPFSSSSFTPILQHGANSGHTTDNYPHAPVQHEHGVDLEAGAQEIMAILHKTPQSSPSKQKEQVNATTTAHCELPQRCAQQTIKTPSPARSCLKIRSESDSAGTGSGSHNGTNNDQENGIAEGNIEESTNCGIPDPFTTEPQQKEGAKFGGSGLMSPAAIYCSHTQAQKGFNLTEATSESTTTDKAKKDAKHRVIDIPRGQKGKTGTPGEERPCSSNSHNKPKKGEEASDNISNVYNKTSQAMAPEAKTLADSTDGTSQGRTVWSKMVAASPESSKSSSSSTTAPPRGWKTFRKLLESPGSPTRNRTDGGKGGMNSPVRAPKDSSIDLAERIEEPPTSPVTAPGTPVADWAKEVVEAAASPIQATPAPAAPRAPQSPLSPPRRGQGGRTLPAPRAPANSLASVPNPAQARAGQRQDKSAAPARGGQGRQERRGAGSRGGAEDTEGSGGGAGRGVKKETPRWKRLRNESSWR</sequence>
<name>A0AA39ZEF9_9PEZI</name>
<protein>
    <submittedName>
        <fullName evidence="2">Uncharacterized protein</fullName>
    </submittedName>
</protein>
<feature type="compositionally biased region" description="Low complexity" evidence="1">
    <location>
        <begin position="701"/>
        <end position="720"/>
    </location>
</feature>
<feature type="region of interest" description="Disordered" evidence="1">
    <location>
        <begin position="517"/>
        <end position="815"/>
    </location>
</feature>
<feature type="compositionally biased region" description="Basic and acidic residues" evidence="1">
    <location>
        <begin position="664"/>
        <end position="678"/>
    </location>
</feature>
<feature type="compositionally biased region" description="Basic and acidic residues" evidence="1">
    <location>
        <begin position="526"/>
        <end position="540"/>
    </location>
</feature>
<feature type="region of interest" description="Disordered" evidence="1">
    <location>
        <begin position="131"/>
        <end position="161"/>
    </location>
</feature>
<evidence type="ECO:0000256" key="1">
    <source>
        <dbReference type="SAM" id="MobiDB-lite"/>
    </source>
</evidence>
<accession>A0AA39ZEF9</accession>
<feature type="compositionally biased region" description="Polar residues" evidence="1">
    <location>
        <begin position="574"/>
        <end position="586"/>
    </location>
</feature>
<organism evidence="2 3">
    <name type="scientific">Cercophora samala</name>
    <dbReference type="NCBI Taxonomy" id="330535"/>
    <lineage>
        <taxon>Eukaryota</taxon>
        <taxon>Fungi</taxon>
        <taxon>Dikarya</taxon>
        <taxon>Ascomycota</taxon>
        <taxon>Pezizomycotina</taxon>
        <taxon>Sordariomycetes</taxon>
        <taxon>Sordariomycetidae</taxon>
        <taxon>Sordariales</taxon>
        <taxon>Lasiosphaeriaceae</taxon>
        <taxon>Cercophora</taxon>
    </lineage>
</organism>
<comment type="caution">
    <text evidence="2">The sequence shown here is derived from an EMBL/GenBank/DDBJ whole genome shotgun (WGS) entry which is preliminary data.</text>
</comment>
<feature type="compositionally biased region" description="Basic and acidic residues" evidence="1">
    <location>
        <begin position="798"/>
        <end position="815"/>
    </location>
</feature>
<dbReference type="AlphaFoldDB" id="A0AA39ZEF9"/>